<evidence type="ECO:0000313" key="3">
    <source>
        <dbReference type="EMBL" id="SBV92386.1"/>
    </source>
</evidence>
<dbReference type="PANTHER" id="PTHR22916:SF3">
    <property type="entry name" value="UDP-GLCNAC:BETAGAL BETA-1,3-N-ACETYLGLUCOSAMINYLTRANSFERASE-LIKE PROTEIN 1"/>
    <property type="match status" value="1"/>
</dbReference>
<name>A0A212IYU6_9BACT</name>
<feature type="domain" description="Glycosyltransferase 2-like" evidence="1">
    <location>
        <begin position="758"/>
        <end position="875"/>
    </location>
</feature>
<evidence type="ECO:0000259" key="2">
    <source>
        <dbReference type="Pfam" id="PF08241"/>
    </source>
</evidence>
<evidence type="ECO:0000259" key="1">
    <source>
        <dbReference type="Pfam" id="PF00535"/>
    </source>
</evidence>
<dbReference type="GO" id="GO:0008757">
    <property type="term" value="F:S-adenosylmethionine-dependent methyltransferase activity"/>
    <property type="evidence" value="ECO:0007669"/>
    <property type="project" value="InterPro"/>
</dbReference>
<dbReference type="Gene3D" id="3.40.50.150">
    <property type="entry name" value="Vaccinia Virus protein VP39"/>
    <property type="match status" value="2"/>
</dbReference>
<proteinExistence type="predicted"/>
<evidence type="ECO:0008006" key="4">
    <source>
        <dbReference type="Google" id="ProtNLM"/>
    </source>
</evidence>
<dbReference type="Pfam" id="PF08241">
    <property type="entry name" value="Methyltransf_11"/>
    <property type="match status" value="1"/>
</dbReference>
<dbReference type="Gene3D" id="3.40.50.2000">
    <property type="entry name" value="Glycogen Phosphorylase B"/>
    <property type="match status" value="2"/>
</dbReference>
<dbReference type="InterPro" id="IPR029044">
    <property type="entry name" value="Nucleotide-diphossugar_trans"/>
</dbReference>
<protein>
    <recommendedName>
        <fullName evidence="4">Glycosyltransferase 2-like domain-containing protein</fullName>
    </recommendedName>
</protein>
<dbReference type="Gene3D" id="3.90.550.10">
    <property type="entry name" value="Spore Coat Polysaccharide Biosynthesis Protein SpsA, Chain A"/>
    <property type="match status" value="1"/>
</dbReference>
<dbReference type="Pfam" id="PF13692">
    <property type="entry name" value="Glyco_trans_1_4"/>
    <property type="match status" value="1"/>
</dbReference>
<dbReference type="SUPFAM" id="SSF53756">
    <property type="entry name" value="UDP-Glycosyltransferase/glycogen phosphorylase"/>
    <property type="match status" value="1"/>
</dbReference>
<dbReference type="SUPFAM" id="SSF53448">
    <property type="entry name" value="Nucleotide-diphospho-sugar transferases"/>
    <property type="match status" value="1"/>
</dbReference>
<dbReference type="GO" id="GO:0016758">
    <property type="term" value="F:hexosyltransferase activity"/>
    <property type="evidence" value="ECO:0007669"/>
    <property type="project" value="UniProtKB-ARBA"/>
</dbReference>
<dbReference type="SUPFAM" id="SSF53335">
    <property type="entry name" value="S-adenosyl-L-methionine-dependent methyltransferases"/>
    <property type="match status" value="1"/>
</dbReference>
<dbReference type="Pfam" id="PF00535">
    <property type="entry name" value="Glycos_transf_2"/>
    <property type="match status" value="1"/>
</dbReference>
<dbReference type="CDD" id="cd03801">
    <property type="entry name" value="GT4_PimA-like"/>
    <property type="match status" value="1"/>
</dbReference>
<gene>
    <name evidence="3" type="ORF">KM92DES2_10261</name>
</gene>
<feature type="domain" description="Methyltransferase type 11" evidence="2">
    <location>
        <begin position="560"/>
        <end position="610"/>
    </location>
</feature>
<dbReference type="PANTHER" id="PTHR22916">
    <property type="entry name" value="GLYCOSYLTRANSFERASE"/>
    <property type="match status" value="1"/>
</dbReference>
<dbReference type="RefSeq" id="WP_296934944.1">
    <property type="nucleotide sequence ID" value="NZ_LT598928.1"/>
</dbReference>
<dbReference type="EMBL" id="FLUP01000001">
    <property type="protein sequence ID" value="SBV92386.1"/>
    <property type="molecule type" value="Genomic_DNA"/>
</dbReference>
<accession>A0A212IYU6</accession>
<organism evidence="3">
    <name type="scientific">uncultured Desulfovibrio sp</name>
    <dbReference type="NCBI Taxonomy" id="167968"/>
    <lineage>
        <taxon>Bacteria</taxon>
        <taxon>Pseudomonadati</taxon>
        <taxon>Thermodesulfobacteriota</taxon>
        <taxon>Desulfovibrionia</taxon>
        <taxon>Desulfovibrionales</taxon>
        <taxon>Desulfovibrionaceae</taxon>
        <taxon>Desulfovibrio</taxon>
        <taxon>environmental samples</taxon>
    </lineage>
</organism>
<sequence length="1530" mass="173466">MNIGADIPLYQHEDLLQEVLEFAREPGTHLYLAGQRHPKQTFSVTNYCEKHYLTSNVSFFPYYDVCRNFPLLKKDCHIWFDKTGVSPSEFQGVKTTSKHKRVLFATMFHPLKNEGNSVVIRYWLELFHHQGYEIHLLYYGIDARDIRNKKQSGDAKCYDKIFSIPVTSYSTSANSNGLNVHVDDWCGLEVISKVKELVAQYPYDICFTNYTFFTAIFEYCHSYTEKILLTHDSFLDRNRKILAQGFSESGWMSLDAEGEKLACSRADKIIALQEKEAAYFTQISPPTKQVITIPPLPSPVELVYPPQSPNKLVLGYIGSSNFINEENLSLFVRAVAKKPTLQDKISLRIAGGVSDRIYDFCSPNEFATLEHTLLGQVPSLHDFYAACDVIINPERGGTGIKIKTLDAMAHGAALVCTAGAAEGTGALSSFHNAKSIPDMLHYICKIVEHPCLIDELRQESKTLYRTLMAKYKKKAEHMLTSSSTVITKGIPLVREGKNAYLHSFEEMLRHTSVKNKNIIEIGSDPNMVMAQLCIANGASSVCAYNPWLPKKDEIQLPNNLLVFQEDVANCQLPPHSVDLIFCIATLEHLIDIEEIAIKIVEVLKPDGQIYLQGEPFWSCGNGHHLWAADNVSIPGGYTFLYNDPVDNWAHLVLNADEMRAALMDKVGTSIAVAEDVEPIVDSIYFSSTSNKKLPSEILRTLEKYFYLASERSEDGNALNNYYTLAAKNISEEDLRCSGLTLFGRPKTDFVNQTGDVVSVIVPCYNVQSYVGECLDSILAQRDVTIELILVDDKSTDATLEILNRYAVHYNNIILCKHDCNLGLGPARNTGVAAAHGKYIFFLDSDDTLASDSVIADLVATMNEGEYPVVVGSCRKLLLNGKEEAFDEKQRAQWGGGINVASSGLQAFRGAYLLDRDSFIPMRAWGTLFDSAFYKKHGFSFPAGTHEDLALIPFIYAMSDKVYYTSTVCVNYRERKNSLSNRPWSKANCVNASLIWAIIQRNLRKFSLEEYTSEVAVSILGHNTYKVITNGLESQAVEAFFESAQYIAAVVTKKIKQRQFDSIFYMIRSLMHIRPSRECYDKIIGCFNSENIIEFYHGDRQKDIKPLPIKIIEVPEPGRIERQRLFDNYDATCPPAAKKHPAMLTVGDRAIYYHYASQISCPGTIIDAGCFVGGTTHALIEGLKNNTIIRPEDKKVYVYDLFKIDEGYIRQWLQDIFGDEVNDELTSFRNFFDKMTASFTSMLAVHEGDICEIGYAYQQPIALLGLDCCKTLAVTDSVIRNFFPYLIPNESVVIHQDYIHAWHPYIHISMELLQEYFEPLMEVEWGGSYVWKCIKQITPNCIERIFGCKDTSSENQYSWYTDYERNDILLQKKQQKLFYPQNQLTLSFVRTIYSKYSGKADMTNYLKIETLEQYANYCSVDSLEESLQCSLELKQYIPMRISTLPQISNFSANGDDWIPCILKEIQAERHTGSKAKACALTALLVEKFEELQPKILFRDPLQKIYLVLKDYIKSHKKLHNVARKIKKCICN</sequence>
<dbReference type="InterPro" id="IPR013216">
    <property type="entry name" value="Methyltransf_11"/>
</dbReference>
<dbReference type="CDD" id="cd00761">
    <property type="entry name" value="Glyco_tranf_GTA_type"/>
    <property type="match status" value="1"/>
</dbReference>
<dbReference type="InterPro" id="IPR029063">
    <property type="entry name" value="SAM-dependent_MTases_sf"/>
</dbReference>
<dbReference type="InterPro" id="IPR001173">
    <property type="entry name" value="Glyco_trans_2-like"/>
</dbReference>
<reference evidence="3" key="1">
    <citation type="submission" date="2016-04" db="EMBL/GenBank/DDBJ databases">
        <authorList>
            <person name="Evans L.H."/>
            <person name="Alamgir A."/>
            <person name="Owens N."/>
            <person name="Weber N.D."/>
            <person name="Virtaneva K."/>
            <person name="Barbian K."/>
            <person name="Babar A."/>
            <person name="Rosenke K."/>
        </authorList>
    </citation>
    <scope>NUCLEOTIDE SEQUENCE</scope>
    <source>
        <strain evidence="3">92-2</strain>
    </source>
</reference>